<dbReference type="GO" id="GO:0005829">
    <property type="term" value="C:cytosol"/>
    <property type="evidence" value="ECO:0007669"/>
    <property type="project" value="UniProtKB-ARBA"/>
</dbReference>
<dbReference type="InterPro" id="IPR045304">
    <property type="entry name" value="LbH_SAT"/>
</dbReference>
<dbReference type="InterPro" id="IPR005881">
    <property type="entry name" value="Ser_O-AcTrfase"/>
</dbReference>
<dbReference type="PROSITE" id="PS00101">
    <property type="entry name" value="HEXAPEP_TRANSFERASES"/>
    <property type="match status" value="1"/>
</dbReference>
<comment type="caution">
    <text evidence="9">The sequence shown here is derived from an EMBL/GenBank/DDBJ whole genome shotgun (WGS) entry which is preliminary data.</text>
</comment>
<comment type="pathway">
    <text evidence="1">Amino-acid biosynthesis; L-cysteine biosynthesis; L-cysteine from L-serine: step 1/2.</text>
</comment>
<dbReference type="OrthoDB" id="25818at2759"/>
<dbReference type="SUPFAM" id="SSF51161">
    <property type="entry name" value="Trimeric LpxA-like enzymes"/>
    <property type="match status" value="1"/>
</dbReference>
<evidence type="ECO:0000256" key="1">
    <source>
        <dbReference type="ARBA" id="ARBA00004876"/>
    </source>
</evidence>
<gene>
    <name evidence="9" type="ORF">MERR_LOCUS22919</name>
</gene>
<dbReference type="Proteomes" id="UP000467841">
    <property type="component" value="Unassembled WGS sequence"/>
</dbReference>
<evidence type="ECO:0000256" key="7">
    <source>
        <dbReference type="ARBA" id="ARBA00023315"/>
    </source>
</evidence>
<keyword evidence="6" id="KW-0808">Transferase</keyword>
<evidence type="ECO:0000256" key="2">
    <source>
        <dbReference type="ARBA" id="ARBA00007274"/>
    </source>
</evidence>
<evidence type="ECO:0000256" key="4">
    <source>
        <dbReference type="ARBA" id="ARBA00013266"/>
    </source>
</evidence>
<dbReference type="InterPro" id="IPR018357">
    <property type="entry name" value="Hexapep_transf_CS"/>
</dbReference>
<evidence type="ECO:0000256" key="6">
    <source>
        <dbReference type="ARBA" id="ARBA00022679"/>
    </source>
</evidence>
<keyword evidence="10" id="KW-1185">Reference proteome</keyword>
<dbReference type="UniPathway" id="UPA00136">
    <property type="reaction ID" value="UER00199"/>
</dbReference>
<dbReference type="AlphaFoldDB" id="A0A6D2JFJ2"/>
<evidence type="ECO:0000259" key="8">
    <source>
        <dbReference type="SMART" id="SM00971"/>
    </source>
</evidence>
<keyword evidence="7" id="KW-0012">Acyltransferase</keyword>
<dbReference type="FunFam" id="1.10.3130.10:FF:000005">
    <property type="entry name" value="Serine acetyltransferase 4"/>
    <property type="match status" value="1"/>
</dbReference>
<dbReference type="Pfam" id="PF06426">
    <property type="entry name" value="SATase_N"/>
    <property type="match status" value="1"/>
</dbReference>
<sequence>MACINDENSHFYSSSSSLPVIASRKFSVGDDGKSGDEFPFERVFPVYAKGTLNPEPNRVLLDFTNSGYDPIWNTIRQEAKLEAEKEPILSSFLYASILSHDCLEKALGFVLANRLQNPTLLATQLMVIFCNVIVHDRGIRSSIRLDLQAFKDRDPACLSYSSAILHLKGYLALQAYRVAHKLWKQGRKLLASALQSRVSEVFGIDIHPAARIGEGILLDHGTGVVIGETAVIGDRVSILQGVTLGGTGKDTGDRHPKIGDGALLGACVTILGNIRIGTGAMVAAGSLVLNDVPAHSMVAGNPAKVIGFVNEQDPSLTMEHDATKEFFRNVAVAYRETTPNVSGVAEKSDIIKENMRSSIHHQ</sequence>
<dbReference type="Gene3D" id="1.10.3130.10">
    <property type="entry name" value="serine acetyltransferase, domain 1"/>
    <property type="match status" value="1"/>
</dbReference>
<evidence type="ECO:0000256" key="3">
    <source>
        <dbReference type="ARBA" id="ARBA00011553"/>
    </source>
</evidence>
<evidence type="ECO:0000313" key="9">
    <source>
        <dbReference type="EMBL" id="CAA7035684.1"/>
    </source>
</evidence>
<dbReference type="InterPro" id="IPR042122">
    <property type="entry name" value="Ser_AcTrfase_N_sf"/>
</dbReference>
<dbReference type="EC" id="2.3.1.30" evidence="4"/>
<reference evidence="9" key="1">
    <citation type="submission" date="2020-01" db="EMBL/GenBank/DDBJ databases">
        <authorList>
            <person name="Mishra B."/>
        </authorList>
    </citation>
    <scope>NUCLEOTIDE SEQUENCE [LARGE SCALE GENOMIC DNA]</scope>
</reference>
<dbReference type="GO" id="GO:0009001">
    <property type="term" value="F:serine O-acetyltransferase activity"/>
    <property type="evidence" value="ECO:0007669"/>
    <property type="project" value="UniProtKB-EC"/>
</dbReference>
<dbReference type="NCBIfam" id="NF041874">
    <property type="entry name" value="EPS_EpsC"/>
    <property type="match status" value="1"/>
</dbReference>
<keyword evidence="5" id="KW-0028">Amino-acid biosynthesis</keyword>
<dbReference type="CDD" id="cd03354">
    <property type="entry name" value="LbH_SAT"/>
    <property type="match status" value="1"/>
</dbReference>
<evidence type="ECO:0000313" key="10">
    <source>
        <dbReference type="Proteomes" id="UP000467841"/>
    </source>
</evidence>
<feature type="domain" description="Serine acetyltransferase N-terminal" evidence="8">
    <location>
        <begin position="71"/>
        <end position="175"/>
    </location>
</feature>
<dbReference type="InterPro" id="IPR001451">
    <property type="entry name" value="Hexapep"/>
</dbReference>
<accession>A0A6D2JFJ2</accession>
<comment type="similarity">
    <text evidence="2">Belongs to the transferase hexapeptide repeat family.</text>
</comment>
<dbReference type="InterPro" id="IPR053376">
    <property type="entry name" value="Serine_acetyltransferase"/>
</dbReference>
<dbReference type="Gene3D" id="2.160.10.10">
    <property type="entry name" value="Hexapeptide repeat proteins"/>
    <property type="match status" value="1"/>
</dbReference>
<evidence type="ECO:0000256" key="5">
    <source>
        <dbReference type="ARBA" id="ARBA00022605"/>
    </source>
</evidence>
<dbReference type="Pfam" id="PF00132">
    <property type="entry name" value="Hexapep"/>
    <property type="match status" value="1"/>
</dbReference>
<dbReference type="InterPro" id="IPR010493">
    <property type="entry name" value="Ser_AcTrfase_N"/>
</dbReference>
<protein>
    <recommendedName>
        <fullName evidence="4">serine O-acetyltransferase</fullName>
        <ecNumber evidence="4">2.3.1.30</ecNumber>
    </recommendedName>
</protein>
<dbReference type="SMART" id="SM00971">
    <property type="entry name" value="SATase_N"/>
    <property type="match status" value="1"/>
</dbReference>
<proteinExistence type="inferred from homology"/>
<dbReference type="NCBIfam" id="TIGR01172">
    <property type="entry name" value="cysE"/>
    <property type="match status" value="1"/>
</dbReference>
<dbReference type="GO" id="GO:0000103">
    <property type="term" value="P:sulfate assimilation"/>
    <property type="evidence" value="ECO:0007669"/>
    <property type="project" value="UniProtKB-ARBA"/>
</dbReference>
<dbReference type="PANTHER" id="PTHR42811">
    <property type="entry name" value="SERINE ACETYLTRANSFERASE"/>
    <property type="match status" value="1"/>
</dbReference>
<name>A0A6D2JFJ2_9BRAS</name>
<dbReference type="GO" id="GO:0006535">
    <property type="term" value="P:cysteine biosynthetic process from serine"/>
    <property type="evidence" value="ECO:0007669"/>
    <property type="project" value="InterPro"/>
</dbReference>
<dbReference type="InterPro" id="IPR011004">
    <property type="entry name" value="Trimer_LpxA-like_sf"/>
</dbReference>
<organism evidence="9 10">
    <name type="scientific">Microthlaspi erraticum</name>
    <dbReference type="NCBI Taxonomy" id="1685480"/>
    <lineage>
        <taxon>Eukaryota</taxon>
        <taxon>Viridiplantae</taxon>
        <taxon>Streptophyta</taxon>
        <taxon>Embryophyta</taxon>
        <taxon>Tracheophyta</taxon>
        <taxon>Spermatophyta</taxon>
        <taxon>Magnoliopsida</taxon>
        <taxon>eudicotyledons</taxon>
        <taxon>Gunneridae</taxon>
        <taxon>Pentapetalae</taxon>
        <taxon>rosids</taxon>
        <taxon>malvids</taxon>
        <taxon>Brassicales</taxon>
        <taxon>Brassicaceae</taxon>
        <taxon>Coluteocarpeae</taxon>
        <taxon>Microthlaspi</taxon>
    </lineage>
</organism>
<comment type="subunit">
    <text evidence="3">Homomultimer.</text>
</comment>
<dbReference type="EMBL" id="CACVBM020001162">
    <property type="protein sequence ID" value="CAA7035684.1"/>
    <property type="molecule type" value="Genomic_DNA"/>
</dbReference>
<dbReference type="FunFam" id="2.160.10.10:FF:000002">
    <property type="entry name" value="Serine acetyltransferase"/>
    <property type="match status" value="1"/>
</dbReference>